<dbReference type="InterPro" id="IPR043502">
    <property type="entry name" value="DNA/RNA_pol_sf"/>
</dbReference>
<evidence type="ECO:0000313" key="3">
    <source>
        <dbReference type="Proteomes" id="UP000235145"/>
    </source>
</evidence>
<accession>A0A9R1V9C5</accession>
<dbReference type="Pfam" id="PF00078">
    <property type="entry name" value="RVT_1"/>
    <property type="match status" value="1"/>
</dbReference>
<dbReference type="PANTHER" id="PTHR48475">
    <property type="entry name" value="RIBONUCLEASE H"/>
    <property type="match status" value="1"/>
</dbReference>
<dbReference type="Proteomes" id="UP000235145">
    <property type="component" value="Unassembled WGS sequence"/>
</dbReference>
<reference evidence="2 3" key="1">
    <citation type="journal article" date="2017" name="Nat. Commun.">
        <title>Genome assembly with in vitro proximity ligation data and whole-genome triplication in lettuce.</title>
        <authorList>
            <person name="Reyes-Chin-Wo S."/>
            <person name="Wang Z."/>
            <person name="Yang X."/>
            <person name="Kozik A."/>
            <person name="Arikit S."/>
            <person name="Song C."/>
            <person name="Xia L."/>
            <person name="Froenicke L."/>
            <person name="Lavelle D.O."/>
            <person name="Truco M.J."/>
            <person name="Xia R."/>
            <person name="Zhu S."/>
            <person name="Xu C."/>
            <person name="Xu H."/>
            <person name="Xu X."/>
            <person name="Cox K."/>
            <person name="Korf I."/>
            <person name="Meyers B.C."/>
            <person name="Michelmore R.W."/>
        </authorList>
    </citation>
    <scope>NUCLEOTIDE SEQUENCE [LARGE SCALE GENOMIC DNA]</scope>
    <source>
        <strain evidence="3">cv. Salinas</strain>
        <tissue evidence="2">Seedlings</tissue>
    </source>
</reference>
<dbReference type="AlphaFoldDB" id="A0A9R1V9C5"/>
<comment type="caution">
    <text evidence="2">The sequence shown here is derived from an EMBL/GenBank/DDBJ whole genome shotgun (WGS) entry which is preliminary data.</text>
</comment>
<dbReference type="CDD" id="cd01647">
    <property type="entry name" value="RT_LTR"/>
    <property type="match status" value="1"/>
</dbReference>
<dbReference type="GO" id="GO:0003676">
    <property type="term" value="F:nucleic acid binding"/>
    <property type="evidence" value="ECO:0007669"/>
    <property type="project" value="InterPro"/>
</dbReference>
<dbReference type="InterPro" id="IPR000477">
    <property type="entry name" value="RT_dom"/>
</dbReference>
<protein>
    <recommendedName>
        <fullName evidence="1">Reverse transcriptase domain-containing protein</fullName>
    </recommendedName>
</protein>
<dbReference type="SUPFAM" id="SSF56672">
    <property type="entry name" value="DNA/RNA polymerases"/>
    <property type="match status" value="1"/>
</dbReference>
<keyword evidence="3" id="KW-1185">Reference proteome</keyword>
<organism evidence="2 3">
    <name type="scientific">Lactuca sativa</name>
    <name type="common">Garden lettuce</name>
    <dbReference type="NCBI Taxonomy" id="4236"/>
    <lineage>
        <taxon>Eukaryota</taxon>
        <taxon>Viridiplantae</taxon>
        <taxon>Streptophyta</taxon>
        <taxon>Embryophyta</taxon>
        <taxon>Tracheophyta</taxon>
        <taxon>Spermatophyta</taxon>
        <taxon>Magnoliopsida</taxon>
        <taxon>eudicotyledons</taxon>
        <taxon>Gunneridae</taxon>
        <taxon>Pentapetalae</taxon>
        <taxon>asterids</taxon>
        <taxon>campanulids</taxon>
        <taxon>Asterales</taxon>
        <taxon>Asteraceae</taxon>
        <taxon>Cichorioideae</taxon>
        <taxon>Cichorieae</taxon>
        <taxon>Lactucinae</taxon>
        <taxon>Lactuca</taxon>
    </lineage>
</organism>
<dbReference type="InterPro" id="IPR036397">
    <property type="entry name" value="RNaseH_sf"/>
</dbReference>
<dbReference type="InterPro" id="IPR043128">
    <property type="entry name" value="Rev_trsase/Diguanyl_cyclase"/>
</dbReference>
<dbReference type="SUPFAM" id="SSF53098">
    <property type="entry name" value="Ribonuclease H-like"/>
    <property type="match status" value="1"/>
</dbReference>
<dbReference type="PANTHER" id="PTHR48475:SF2">
    <property type="entry name" value="RIBONUCLEASE H"/>
    <property type="match status" value="1"/>
</dbReference>
<gene>
    <name evidence="2" type="ORF">LSAT_V11C600309160</name>
</gene>
<evidence type="ECO:0000259" key="1">
    <source>
        <dbReference type="Pfam" id="PF00078"/>
    </source>
</evidence>
<dbReference type="Gene3D" id="3.30.70.270">
    <property type="match status" value="1"/>
</dbReference>
<name>A0A9R1V9C5_LACSA</name>
<dbReference type="Gene3D" id="3.30.420.10">
    <property type="entry name" value="Ribonuclease H-like superfamily/Ribonuclease H"/>
    <property type="match status" value="1"/>
</dbReference>
<feature type="domain" description="Reverse transcriptase" evidence="1">
    <location>
        <begin position="117"/>
        <end position="220"/>
    </location>
</feature>
<dbReference type="EMBL" id="NBSK02000006">
    <property type="protein sequence ID" value="KAJ0201808.1"/>
    <property type="molecule type" value="Genomic_DNA"/>
</dbReference>
<dbReference type="InterPro" id="IPR012337">
    <property type="entry name" value="RNaseH-like_sf"/>
</dbReference>
<evidence type="ECO:0000313" key="2">
    <source>
        <dbReference type="EMBL" id="KAJ0201808.1"/>
    </source>
</evidence>
<sequence length="699" mass="80060">MEPDQNHPGKFHYNKGSLPLQHAAWKNWIIVVTRNALSSARLTQVPIRSWCNPSKKNSFESIGSEDMVTINPRYEDQNEGTKKLLRAYAYVFIWKPEDMMGIPREITDHRLYINLEFIPIKVEDKTNFDTKKGIFCYTTMPFGLRNAEATYQIMVDKVFEKHIGRNVEVYVDDMVIKIKGDEGFLKDIEETMIRLRETNMKLNLKKCVFGVQKGKFLGHIVSLAWIEANPEKVRPLLDLKTPCMVRDMYSLNGKLAALGRFLVKSTEQSLLVYQALKNHVGKSDVAWSKKAGGALLKLKEHLRKLPTEKKQVPIYLVCRVLQGAELNYYLIEKLIFSLVYVARKLKRYFQAHPISEKEKENFCIIKAHGTKTELATGAVKDKHRILHTSGALIYDGSGAVVVLESPIGKRVTYAIHFYFKCSNNKVKHKALLAGLQLDASMHILKVKAYNNSMLVVNQINGSYQAKEENIKKYLMKEKEIKEQRSRRLEQTSINSLSPFVKKHFGGNLTEKKYRGGGRTSAGIRRKISFLDGFVYQSQCKKLYHVVGARVSEGLFNPLAQIFGKKGSQFGYTRHLHSGLRLTHRCRDVGAENPSYVMTSDTNEVVQKCHRCHIHFDVPNLPSIMITSMMSTWPFLQWEIDIVGPFREAPRRLKLLILRLEIDSLLVQLAACHTSDNKKHCAKNLFKKRCKEKGIVTPPN</sequence>
<proteinExistence type="predicted"/>